<dbReference type="EMBL" id="JANBUK010000137">
    <property type="protein sequence ID" value="KAJ2791505.1"/>
    <property type="molecule type" value="Genomic_DNA"/>
</dbReference>
<dbReference type="Proteomes" id="UP001140066">
    <property type="component" value="Unassembled WGS sequence"/>
</dbReference>
<organism evidence="1 2">
    <name type="scientific">Coemansia linderi</name>
    <dbReference type="NCBI Taxonomy" id="2663919"/>
    <lineage>
        <taxon>Eukaryota</taxon>
        <taxon>Fungi</taxon>
        <taxon>Fungi incertae sedis</taxon>
        <taxon>Zoopagomycota</taxon>
        <taxon>Kickxellomycotina</taxon>
        <taxon>Kickxellomycetes</taxon>
        <taxon>Kickxellales</taxon>
        <taxon>Kickxellaceae</taxon>
        <taxon>Coemansia</taxon>
    </lineage>
</organism>
<accession>A0ACC1KLA4</accession>
<keyword evidence="2" id="KW-1185">Reference proteome</keyword>
<evidence type="ECO:0000313" key="1">
    <source>
        <dbReference type="EMBL" id="KAJ2791505.1"/>
    </source>
</evidence>
<name>A0ACC1KLA4_9FUNG</name>
<sequence length="526" mass="57451">MDDNAVRPKSLKFKEPVIDVAFSPTSDLVASSLITGHIFIHQYSLSGNTRQHRLKPHRKSCRSLCFSGDGHSLYTASKDKSWQSLDIATGAELTRVEEAHDKAINIVKYVNEQIIATGDESGGVKLWDIRQNRPAFTFKEHVDYISDMVFNTEKRHLLATSGDGCLSVYDVRKSKPFHVSENQDDELLSVAIMRGGKKVVVGETDGVLGIFTYGQFDDVTDRFPGHPQSIDSICKLTEDMCVTGSSDGLLRIVQLFPHKLVGIAGDHKSLPVEKVVLSYDQQWLASCSHDHTVHFWDIGYIFNDGASDEDEDEDANGDIQLDAQAMAIQISKGIADDDPEIDIDGLSDGSELRVRGDPDDDVGSSDESDEVDVVDSDSDSGESDGPDSDDRQTTIQPAKPLALATEDAKGNSTNANEDAGDSDGWGSWGDSDDEAGKDKRRKPKPTKAERQKAKRAALAELVNPDKKKRASGASRWNVMALRDSVAIVGQESILSNYNIGENIAYGKTGAAQLKVEEDADIYNIAT</sequence>
<protein>
    <submittedName>
        <fullName evidence="1">WD domain repeat-containing protein 55</fullName>
    </submittedName>
</protein>
<gene>
    <name evidence="1" type="primary">WDR55</name>
    <name evidence="1" type="ORF">GGI18_001091</name>
</gene>
<comment type="caution">
    <text evidence="1">The sequence shown here is derived from an EMBL/GenBank/DDBJ whole genome shotgun (WGS) entry which is preliminary data.</text>
</comment>
<reference evidence="1" key="1">
    <citation type="submission" date="2022-07" db="EMBL/GenBank/DDBJ databases">
        <title>Phylogenomic reconstructions and comparative analyses of Kickxellomycotina fungi.</title>
        <authorList>
            <person name="Reynolds N.K."/>
            <person name="Stajich J.E."/>
            <person name="Barry K."/>
            <person name="Grigoriev I.V."/>
            <person name="Crous P."/>
            <person name="Smith M.E."/>
        </authorList>
    </citation>
    <scope>NUCLEOTIDE SEQUENCE</scope>
    <source>
        <strain evidence="1">BCRC 34191</strain>
    </source>
</reference>
<evidence type="ECO:0000313" key="2">
    <source>
        <dbReference type="Proteomes" id="UP001140066"/>
    </source>
</evidence>
<proteinExistence type="predicted"/>